<name>A0AAV5VAL7_9BILA</name>
<keyword evidence="1" id="KW-1133">Transmembrane helix</keyword>
<accession>A0AAV5VAL7</accession>
<evidence type="ECO:0000313" key="2">
    <source>
        <dbReference type="EMBL" id="GMT15771.1"/>
    </source>
</evidence>
<gene>
    <name evidence="2" type="ORF">PFISCL1PPCAC_7068</name>
</gene>
<protein>
    <submittedName>
        <fullName evidence="2">Uncharacterized protein</fullName>
    </submittedName>
</protein>
<proteinExistence type="predicted"/>
<keyword evidence="3" id="KW-1185">Reference proteome</keyword>
<dbReference type="Proteomes" id="UP001432322">
    <property type="component" value="Unassembled WGS sequence"/>
</dbReference>
<keyword evidence="1" id="KW-0812">Transmembrane</keyword>
<feature type="non-terminal residue" evidence="2">
    <location>
        <position position="1"/>
    </location>
</feature>
<sequence>TSKVDEFDPHAARFYFACCCGSHVEKSARGVFVCSALYVVTRLLLTIFFMLDIDSIMHRSFEILILLLFSISVFEKRRGYLLSILFLESFWLFDDIQLALNFFGRELEQFYDEQPQ</sequence>
<comment type="caution">
    <text evidence="2">The sequence shown here is derived from an EMBL/GenBank/DDBJ whole genome shotgun (WGS) entry which is preliminary data.</text>
</comment>
<feature type="transmembrane region" description="Helical" evidence="1">
    <location>
        <begin position="56"/>
        <end position="74"/>
    </location>
</feature>
<keyword evidence="1" id="KW-0472">Membrane</keyword>
<feature type="non-terminal residue" evidence="2">
    <location>
        <position position="116"/>
    </location>
</feature>
<reference evidence="2" key="1">
    <citation type="submission" date="2023-10" db="EMBL/GenBank/DDBJ databases">
        <title>Genome assembly of Pristionchus species.</title>
        <authorList>
            <person name="Yoshida K."/>
            <person name="Sommer R.J."/>
        </authorList>
    </citation>
    <scope>NUCLEOTIDE SEQUENCE</scope>
    <source>
        <strain evidence="2">RS5133</strain>
    </source>
</reference>
<organism evidence="2 3">
    <name type="scientific">Pristionchus fissidentatus</name>
    <dbReference type="NCBI Taxonomy" id="1538716"/>
    <lineage>
        <taxon>Eukaryota</taxon>
        <taxon>Metazoa</taxon>
        <taxon>Ecdysozoa</taxon>
        <taxon>Nematoda</taxon>
        <taxon>Chromadorea</taxon>
        <taxon>Rhabditida</taxon>
        <taxon>Rhabditina</taxon>
        <taxon>Diplogasteromorpha</taxon>
        <taxon>Diplogasteroidea</taxon>
        <taxon>Neodiplogasteridae</taxon>
        <taxon>Pristionchus</taxon>
    </lineage>
</organism>
<evidence type="ECO:0000313" key="3">
    <source>
        <dbReference type="Proteomes" id="UP001432322"/>
    </source>
</evidence>
<feature type="transmembrane region" description="Helical" evidence="1">
    <location>
        <begin position="31"/>
        <end position="50"/>
    </location>
</feature>
<evidence type="ECO:0000256" key="1">
    <source>
        <dbReference type="SAM" id="Phobius"/>
    </source>
</evidence>
<dbReference type="EMBL" id="BTSY01000002">
    <property type="protein sequence ID" value="GMT15771.1"/>
    <property type="molecule type" value="Genomic_DNA"/>
</dbReference>
<dbReference type="AlphaFoldDB" id="A0AAV5VAL7"/>